<proteinExistence type="predicted"/>
<protein>
    <submittedName>
        <fullName evidence="1">Uncharacterized protein</fullName>
    </submittedName>
</protein>
<evidence type="ECO:0000313" key="2">
    <source>
        <dbReference type="Proteomes" id="UP000689195"/>
    </source>
</evidence>
<name>A0A8S1SEG9_9CILI</name>
<organism evidence="1 2">
    <name type="scientific">Paramecium pentaurelia</name>
    <dbReference type="NCBI Taxonomy" id="43138"/>
    <lineage>
        <taxon>Eukaryota</taxon>
        <taxon>Sar</taxon>
        <taxon>Alveolata</taxon>
        <taxon>Ciliophora</taxon>
        <taxon>Intramacronucleata</taxon>
        <taxon>Oligohymenophorea</taxon>
        <taxon>Peniculida</taxon>
        <taxon>Parameciidae</taxon>
        <taxon>Paramecium</taxon>
    </lineage>
</organism>
<keyword evidence="2" id="KW-1185">Reference proteome</keyword>
<reference evidence="1" key="1">
    <citation type="submission" date="2021-01" db="EMBL/GenBank/DDBJ databases">
        <authorList>
            <consortium name="Genoscope - CEA"/>
            <person name="William W."/>
        </authorList>
    </citation>
    <scope>NUCLEOTIDE SEQUENCE</scope>
</reference>
<dbReference type="OrthoDB" id="287155at2759"/>
<sequence length="249" mass="29803">MYIYQNVLKSQLEELSFIRTEYNGENTELIAKTLAEAYTKKNDLFKALNIEYAQMYEEFKSFLIKHTYKWILVYYEKQSYEKNIYNIVAIISYTDINDLKLNEQEQLIKNYDIVPQINKVRQYVRLKALKYFFDRYHPKYGEYCVTGAFAFSTKYMGARHSLRIYADSIEFIQSKGYKYGFGWTANDIAKNLYDKLHLVLREEQSLESLYVEESKSYPYRNIKMIQVLYIGEVDQSVIKLRNILSNKQN</sequence>
<gene>
    <name evidence="1" type="ORF">PPENT_87.1.T0070024</name>
</gene>
<accession>A0A8S1SEG9</accession>
<dbReference type="AlphaFoldDB" id="A0A8S1SEG9"/>
<dbReference type="Proteomes" id="UP000689195">
    <property type="component" value="Unassembled WGS sequence"/>
</dbReference>
<dbReference type="EMBL" id="CAJJDO010000007">
    <property type="protein sequence ID" value="CAD8138256.1"/>
    <property type="molecule type" value="Genomic_DNA"/>
</dbReference>
<comment type="caution">
    <text evidence="1">The sequence shown here is derived from an EMBL/GenBank/DDBJ whole genome shotgun (WGS) entry which is preliminary data.</text>
</comment>
<evidence type="ECO:0000313" key="1">
    <source>
        <dbReference type="EMBL" id="CAD8138256.1"/>
    </source>
</evidence>